<protein>
    <submittedName>
        <fullName evidence="1">Uncharacterized protein</fullName>
    </submittedName>
</protein>
<reference evidence="1 2" key="1">
    <citation type="submission" date="2016-10" db="EMBL/GenBank/DDBJ databases">
        <authorList>
            <person name="Varghese N."/>
        </authorList>
    </citation>
    <scope>NUCLEOTIDE SEQUENCE [LARGE SCALE GENOMIC DNA]</scope>
</reference>
<proteinExistence type="predicted"/>
<dbReference type="EMBL" id="LT882677">
    <property type="protein sequence ID" value="SMY21921.1"/>
    <property type="molecule type" value="Genomic_DNA"/>
</dbReference>
<accession>A0A1Y6LHD6</accession>
<evidence type="ECO:0000313" key="2">
    <source>
        <dbReference type="Proteomes" id="UP000215453"/>
    </source>
</evidence>
<dbReference type="AlphaFoldDB" id="A0A1Y6LHD6"/>
<dbReference type="Proteomes" id="UP000215453">
    <property type="component" value="Chromosome 2"/>
</dbReference>
<organism evidence="1 2">
    <name type="scientific">Zymoseptoria tritici ST99CH_1A5</name>
    <dbReference type="NCBI Taxonomy" id="1276529"/>
    <lineage>
        <taxon>Eukaryota</taxon>
        <taxon>Fungi</taxon>
        <taxon>Dikarya</taxon>
        <taxon>Ascomycota</taxon>
        <taxon>Pezizomycotina</taxon>
        <taxon>Dothideomycetes</taxon>
        <taxon>Dothideomycetidae</taxon>
        <taxon>Mycosphaerellales</taxon>
        <taxon>Mycosphaerellaceae</taxon>
        <taxon>Zymoseptoria</taxon>
    </lineage>
</organism>
<gene>
    <name evidence="1" type="ORF">ZT1A5_G3359</name>
</gene>
<sequence>MSLSAQWDVGNSLFGAASGLRALASVLSKEEVSMQAGVACDSIGARLYVDEALHGDAVVALNGNESVRLAGMKLFIGLQNGSLAQALRGSPSCVRTFLLVAALKGCSYEEQEIADILYEMMRTTGLLSQVAVAPRQLRSMVKAVSGNAERMLESFIDSNMKIVTALARSTVPCTQASWAKIPEKDMGKLLTKAFDAIQTDEFVCTELSGDTGLIRIASVMLWLIPEETGLFAGETCIVGAQDGKLRIKCADPSPSNRADDSSWTVKNWTALKSSISFISGDPDDEEFVRPHPYTNTIPLRATRQYYANLPVSVGGVDSLGGFAAALLDCVFDYGMALPYDTDMFLQEPKRWAKAIIYDSVPLRKLWPPAFLQSLKQSGGLWESVGWSSAAIEQSRLPVWQILSIHIEAERATMAKRLSQRLAELDEVDHKDDFDKTSPRSRVFSGSAVREVFKNAVSKYWPSPNTVEQLLLHIETLVASALVISQQRPIGNIAQFFNPATPGDWIWNAIGPVGCNLPELAELCLKASVDASNVALEMKANLAPIMFASHGRVAFPYVLHGHSCLQEDALAVSVLAGYMRYNERVYDLVVETSRTKDTPSSLQKQQQHSAAAALELAQARPGASIDDSSTPFNLPANTNETRLSHLIAEIETYLFLKTRLSSKTHPDRAQFTYVVSYKDTALNLAAAERMDDETWHGIHNMDRNIPATFLEQIHVVECESQFRDQIQPNGVDRIVTKMPHDQAQRFFAADPLFCGRPWEQKLRVQQFMPIADCVKMMLKDEGVASRLITRGVFSDFTQLSLYNKGP</sequence>
<evidence type="ECO:0000313" key="1">
    <source>
        <dbReference type="EMBL" id="SMY21921.1"/>
    </source>
</evidence>
<name>A0A1Y6LHD6_ZYMTR</name>